<organism evidence="2">
    <name type="scientific">viral metagenome</name>
    <dbReference type="NCBI Taxonomy" id="1070528"/>
    <lineage>
        <taxon>unclassified sequences</taxon>
        <taxon>metagenomes</taxon>
        <taxon>organismal metagenomes</taxon>
    </lineage>
</organism>
<dbReference type="AlphaFoldDB" id="A0A6C0DJJ1"/>
<name>A0A6C0DJJ1_9ZZZZ</name>
<dbReference type="EMBL" id="MN739613">
    <property type="protein sequence ID" value="QHT15725.1"/>
    <property type="molecule type" value="Genomic_DNA"/>
</dbReference>
<feature type="region of interest" description="Disordered" evidence="1">
    <location>
        <begin position="1"/>
        <end position="35"/>
    </location>
</feature>
<feature type="compositionally biased region" description="Basic residues" evidence="1">
    <location>
        <begin position="19"/>
        <end position="35"/>
    </location>
</feature>
<reference evidence="2" key="1">
    <citation type="journal article" date="2020" name="Nature">
        <title>Giant virus diversity and host interactions through global metagenomics.</title>
        <authorList>
            <person name="Schulz F."/>
            <person name="Roux S."/>
            <person name="Paez-Espino D."/>
            <person name="Jungbluth S."/>
            <person name="Walsh D.A."/>
            <person name="Denef V.J."/>
            <person name="McMahon K.D."/>
            <person name="Konstantinidis K.T."/>
            <person name="Eloe-Fadrosh E.A."/>
            <person name="Kyrpides N.C."/>
            <person name="Woyke T."/>
        </authorList>
    </citation>
    <scope>NUCLEOTIDE SEQUENCE</scope>
    <source>
        <strain evidence="2">GVMAG-M-3300023174-176</strain>
    </source>
</reference>
<evidence type="ECO:0000256" key="1">
    <source>
        <dbReference type="SAM" id="MobiDB-lite"/>
    </source>
</evidence>
<protein>
    <submittedName>
        <fullName evidence="2">Uncharacterized protein</fullName>
    </submittedName>
</protein>
<evidence type="ECO:0000313" key="2">
    <source>
        <dbReference type="EMBL" id="QHT15725.1"/>
    </source>
</evidence>
<sequence>MGVFNDAKKKPAVRAGYGTRKKAQNTVRRLHSVTRSKARQVAQTMYYRAKYHKYQTPGMRNAMKVYEDYLKKVIPIER</sequence>
<proteinExistence type="predicted"/>
<accession>A0A6C0DJJ1</accession>